<reference evidence="2 3" key="1">
    <citation type="submission" date="2020-08" db="EMBL/GenBank/DDBJ databases">
        <title>Genome sequence of Sphingomonas lutea KCTC 23642T.</title>
        <authorList>
            <person name="Hyun D.-W."/>
            <person name="Bae J.-W."/>
        </authorList>
    </citation>
    <scope>NUCLEOTIDE SEQUENCE [LARGE SCALE GENOMIC DNA]</scope>
    <source>
        <strain evidence="2 3">KCTC 23642</strain>
    </source>
</reference>
<dbReference type="AlphaFoldDB" id="A0A7G9SGV4"/>
<protein>
    <submittedName>
        <fullName evidence="2">Uncharacterized protein</fullName>
    </submittedName>
</protein>
<accession>A0A7G9SGV4</accession>
<organism evidence="2 3">
    <name type="scientific">Sphingomonas lutea</name>
    <dbReference type="NCBI Taxonomy" id="1045317"/>
    <lineage>
        <taxon>Bacteria</taxon>
        <taxon>Pseudomonadati</taxon>
        <taxon>Pseudomonadota</taxon>
        <taxon>Alphaproteobacteria</taxon>
        <taxon>Sphingomonadales</taxon>
        <taxon>Sphingomonadaceae</taxon>
        <taxon>Sphingomonas</taxon>
    </lineage>
</organism>
<evidence type="ECO:0000313" key="2">
    <source>
        <dbReference type="EMBL" id="QNN67079.1"/>
    </source>
</evidence>
<dbReference type="KEGG" id="slut:H9L13_10650"/>
<dbReference type="PROSITE" id="PS51257">
    <property type="entry name" value="PROKAR_LIPOPROTEIN"/>
    <property type="match status" value="1"/>
</dbReference>
<sequence>MKRFPVFIAAVLILAACEGRNPVANGANDVAGLPDIATNAPDPESGPPENASAAADAAPIPAGADPPAPGARIPAALQGRWGMVPGDCTSTRGDAKGLLTISADQLRFYESRAVPGSDVEGDGNSVRGTFNFTGEGQEWTRFVTLRAEGNRLTRTESNPTASYNYVKCA</sequence>
<feature type="region of interest" description="Disordered" evidence="1">
    <location>
        <begin position="34"/>
        <end position="73"/>
    </location>
</feature>
<evidence type="ECO:0000256" key="1">
    <source>
        <dbReference type="SAM" id="MobiDB-lite"/>
    </source>
</evidence>
<feature type="compositionally biased region" description="Low complexity" evidence="1">
    <location>
        <begin position="47"/>
        <end position="63"/>
    </location>
</feature>
<proteinExistence type="predicted"/>
<evidence type="ECO:0000313" key="3">
    <source>
        <dbReference type="Proteomes" id="UP000515971"/>
    </source>
</evidence>
<keyword evidence="3" id="KW-1185">Reference proteome</keyword>
<name>A0A7G9SGV4_9SPHN</name>
<dbReference type="Proteomes" id="UP000515971">
    <property type="component" value="Chromosome"/>
</dbReference>
<dbReference type="RefSeq" id="WP_187537671.1">
    <property type="nucleotide sequence ID" value="NZ_BAABJT010000001.1"/>
</dbReference>
<dbReference type="EMBL" id="CP060718">
    <property type="protein sequence ID" value="QNN67079.1"/>
    <property type="molecule type" value="Genomic_DNA"/>
</dbReference>
<gene>
    <name evidence="2" type="ORF">H9L13_10650</name>
</gene>